<dbReference type="AlphaFoldDB" id="A0A3N1D521"/>
<accession>A0A3N1D521</accession>
<reference evidence="2 3" key="1">
    <citation type="submission" date="2018-11" db="EMBL/GenBank/DDBJ databases">
        <title>Sequencing the genomes of 1000 actinobacteria strains.</title>
        <authorList>
            <person name="Klenk H.-P."/>
        </authorList>
    </citation>
    <scope>NUCLEOTIDE SEQUENCE [LARGE SCALE GENOMIC DNA]</scope>
    <source>
        <strain evidence="2 3">DSM 44254</strain>
    </source>
</reference>
<keyword evidence="1" id="KW-0472">Membrane</keyword>
<feature type="transmembrane region" description="Helical" evidence="1">
    <location>
        <begin position="339"/>
        <end position="368"/>
    </location>
</feature>
<keyword evidence="1" id="KW-1133">Transmembrane helix</keyword>
<dbReference type="InterPro" id="IPR010640">
    <property type="entry name" value="Low_temperature_requirement_A"/>
</dbReference>
<proteinExistence type="predicted"/>
<feature type="transmembrane region" description="Helical" evidence="1">
    <location>
        <begin position="52"/>
        <end position="77"/>
    </location>
</feature>
<dbReference type="Proteomes" id="UP000272400">
    <property type="component" value="Unassembled WGS sequence"/>
</dbReference>
<dbReference type="PANTHER" id="PTHR36840">
    <property type="entry name" value="BLL5714 PROTEIN"/>
    <property type="match status" value="1"/>
</dbReference>
<keyword evidence="3" id="KW-1185">Reference proteome</keyword>
<dbReference type="PANTHER" id="PTHR36840:SF1">
    <property type="entry name" value="BLL5714 PROTEIN"/>
    <property type="match status" value="1"/>
</dbReference>
<dbReference type="EMBL" id="RJKE01000001">
    <property type="protein sequence ID" value="ROO88556.1"/>
    <property type="molecule type" value="Genomic_DNA"/>
</dbReference>
<organism evidence="2 3">
    <name type="scientific">Actinocorallia herbida</name>
    <dbReference type="NCBI Taxonomy" id="58109"/>
    <lineage>
        <taxon>Bacteria</taxon>
        <taxon>Bacillati</taxon>
        <taxon>Actinomycetota</taxon>
        <taxon>Actinomycetes</taxon>
        <taxon>Streptosporangiales</taxon>
        <taxon>Thermomonosporaceae</taxon>
        <taxon>Actinocorallia</taxon>
    </lineage>
</organism>
<name>A0A3N1D521_9ACTN</name>
<feature type="transmembrane region" description="Helical" evidence="1">
    <location>
        <begin position="145"/>
        <end position="166"/>
    </location>
</feature>
<evidence type="ECO:0000256" key="1">
    <source>
        <dbReference type="SAM" id="Phobius"/>
    </source>
</evidence>
<feature type="transmembrane region" description="Helical" evidence="1">
    <location>
        <begin position="21"/>
        <end position="40"/>
    </location>
</feature>
<feature type="transmembrane region" description="Helical" evidence="1">
    <location>
        <begin position="114"/>
        <end position="133"/>
    </location>
</feature>
<feature type="transmembrane region" description="Helical" evidence="1">
    <location>
        <begin position="89"/>
        <end position="108"/>
    </location>
</feature>
<feature type="transmembrane region" description="Helical" evidence="1">
    <location>
        <begin position="206"/>
        <end position="225"/>
    </location>
</feature>
<evidence type="ECO:0000313" key="2">
    <source>
        <dbReference type="EMBL" id="ROO88556.1"/>
    </source>
</evidence>
<feature type="transmembrane region" description="Helical" evidence="1">
    <location>
        <begin position="308"/>
        <end position="327"/>
    </location>
</feature>
<keyword evidence="1" id="KW-0812">Transmembrane</keyword>
<protein>
    <submittedName>
        <fullName evidence="2">Low temperature requirement protein LtrA</fullName>
    </submittedName>
</protein>
<dbReference type="RefSeq" id="WP_170201650.1">
    <property type="nucleotide sequence ID" value="NZ_RJKE01000001.1"/>
</dbReference>
<gene>
    <name evidence="2" type="ORF">EDD29_6227</name>
</gene>
<evidence type="ECO:0000313" key="3">
    <source>
        <dbReference type="Proteomes" id="UP000272400"/>
    </source>
</evidence>
<feature type="transmembrane region" description="Helical" evidence="1">
    <location>
        <begin position="237"/>
        <end position="255"/>
    </location>
</feature>
<dbReference type="Pfam" id="PF06772">
    <property type="entry name" value="LtrA"/>
    <property type="match status" value="1"/>
</dbReference>
<feature type="transmembrane region" description="Helical" evidence="1">
    <location>
        <begin position="275"/>
        <end position="296"/>
    </location>
</feature>
<comment type="caution">
    <text evidence="2">The sequence shown here is derived from an EMBL/GenBank/DDBJ whole genome shotgun (WGS) entry which is preliminary data.</text>
</comment>
<sequence length="387" mass="41824">MAYAWHKRMRARDLAEEHRAATPLELFFDLCFIVAVAQAGTSLHHAVGEGHVAHGVGAYLMVFFAIWWAWMNFTWFASAYDTDDVPYRLAVLIQITGSLIVAAGVARAFDDGDFTIMIVGYVVMRTALIGQWLRAAAADPAGRTTALRMAGGLFAVQTLWVAFLFLPESYRVPAWIAFAVLDAGVPVVAERAGRTSWHPRHIAERYGLFTLIMLGESVAAATLAFKAAFEAGVSVRLIVTGLGGVVIMSALWWLYFSRDPSGRLTDSRAGFIWGYGHYAVFAASAAVGAGLSVSAAHLEHETHVSDTVAAASVTLPVAVFLLALWVLHHHRTEPYLPLVLTIGFLAASTFTPAAVPLTALCLAALVAYKEVRTARARPVPAFDPEPA</sequence>